<sequence length="48" mass="5654">MCGVLCFFCFLLQFDFVKGEHQSNKRNKGMLTEYMLDFRGGECVFICF</sequence>
<protein>
    <submittedName>
        <fullName evidence="1">Uncharacterized protein</fullName>
    </submittedName>
</protein>
<name>A0A0M4L7I7_9HYPH</name>
<evidence type="ECO:0000313" key="1">
    <source>
        <dbReference type="EMBL" id="ALE03908.1"/>
    </source>
</evidence>
<evidence type="ECO:0000313" key="2">
    <source>
        <dbReference type="Proteomes" id="UP000057213"/>
    </source>
</evidence>
<dbReference type="AlphaFoldDB" id="A0A0M4L7I7"/>
<gene>
    <name evidence="1" type="ORF">PU02_1094</name>
</gene>
<dbReference type="KEGG" id="banc:PU02_1094"/>
<proteinExistence type="predicted"/>
<organism evidence="1 2">
    <name type="scientific">Bartonella ancashensis</name>
    <dbReference type="NCBI Taxonomy" id="1318743"/>
    <lineage>
        <taxon>Bacteria</taxon>
        <taxon>Pseudomonadati</taxon>
        <taxon>Pseudomonadota</taxon>
        <taxon>Alphaproteobacteria</taxon>
        <taxon>Hyphomicrobiales</taxon>
        <taxon>Bartonellaceae</taxon>
        <taxon>Bartonella</taxon>
    </lineage>
</organism>
<accession>A0A0M4L7I7</accession>
<dbReference type="EMBL" id="CP010401">
    <property type="protein sequence ID" value="ALE03908.1"/>
    <property type="molecule type" value="Genomic_DNA"/>
</dbReference>
<dbReference type="Proteomes" id="UP000057213">
    <property type="component" value="Chromosome"/>
</dbReference>
<reference evidence="1 2" key="1">
    <citation type="journal article" date="2015" name="Genome Announc.">
        <title>Complete Genome Sequence of Bartonella ancashensis Strain 20.00, Isolated from the Blood of a Patient with Verruga Peruana.</title>
        <authorList>
            <person name="Hang J."/>
            <person name="Mullins K.E."/>
            <person name="Clifford R.J."/>
            <person name="Onmus-Leone F."/>
            <person name="Yang Y."/>
            <person name="Jiang J."/>
            <person name="Leguia M."/>
            <person name="Kasper M.R."/>
            <person name="Maguina C."/>
            <person name="Lesho E.P."/>
            <person name="Jarman R.G."/>
            <person name="Richards A.L."/>
            <person name="Blazes D."/>
        </authorList>
    </citation>
    <scope>NUCLEOTIDE SEQUENCE [LARGE SCALE GENOMIC DNA]</scope>
    <source>
        <strain evidence="1 2">20.00</strain>
    </source>
</reference>
<keyword evidence="2" id="KW-1185">Reference proteome</keyword>
<dbReference type="STRING" id="1318743.PU02_1094"/>